<name>A0A7I8KP06_SPIIN</name>
<evidence type="ECO:0000313" key="1">
    <source>
        <dbReference type="EMBL" id="CAA7399540.1"/>
    </source>
</evidence>
<protein>
    <submittedName>
        <fullName evidence="1">Uncharacterized protein</fullName>
    </submittedName>
</protein>
<dbReference type="AlphaFoldDB" id="A0A7I8KP06"/>
<evidence type="ECO:0000313" key="2">
    <source>
        <dbReference type="Proteomes" id="UP000663760"/>
    </source>
</evidence>
<organism evidence="1 2">
    <name type="scientific">Spirodela intermedia</name>
    <name type="common">Intermediate duckweed</name>
    <dbReference type="NCBI Taxonomy" id="51605"/>
    <lineage>
        <taxon>Eukaryota</taxon>
        <taxon>Viridiplantae</taxon>
        <taxon>Streptophyta</taxon>
        <taxon>Embryophyta</taxon>
        <taxon>Tracheophyta</taxon>
        <taxon>Spermatophyta</taxon>
        <taxon>Magnoliopsida</taxon>
        <taxon>Liliopsida</taxon>
        <taxon>Araceae</taxon>
        <taxon>Lemnoideae</taxon>
        <taxon>Spirodela</taxon>
    </lineage>
</organism>
<dbReference type="EMBL" id="LR746270">
    <property type="protein sequence ID" value="CAA7399540.1"/>
    <property type="molecule type" value="Genomic_DNA"/>
</dbReference>
<proteinExistence type="predicted"/>
<accession>A0A7I8KP06</accession>
<gene>
    <name evidence="1" type="ORF">SI8410_07010210</name>
</gene>
<reference evidence="1" key="1">
    <citation type="submission" date="2020-02" db="EMBL/GenBank/DDBJ databases">
        <authorList>
            <person name="Scholz U."/>
            <person name="Mascher M."/>
            <person name="Fiebig A."/>
        </authorList>
    </citation>
    <scope>NUCLEOTIDE SEQUENCE</scope>
</reference>
<keyword evidence="2" id="KW-1185">Reference proteome</keyword>
<dbReference type="OrthoDB" id="695137at2759"/>
<sequence>MGLLPHAISKASTPKLYTSDSLLALPVVAVSGAKYPIVPATAVVSMPPPWSTSLARPKSPNLALKLTSSITLLDFTSLWTTHCSDSSWR</sequence>
<dbReference type="Proteomes" id="UP000663760">
    <property type="component" value="Chromosome 7"/>
</dbReference>